<organism evidence="1 2">
    <name type="scientific">Rhizobium tropici</name>
    <dbReference type="NCBI Taxonomy" id="398"/>
    <lineage>
        <taxon>Bacteria</taxon>
        <taxon>Pseudomonadati</taxon>
        <taxon>Pseudomonadota</taxon>
        <taxon>Alphaproteobacteria</taxon>
        <taxon>Hyphomicrobiales</taxon>
        <taxon>Rhizobiaceae</taxon>
        <taxon>Rhizobium/Agrobacterium group</taxon>
        <taxon>Rhizobium</taxon>
    </lineage>
</organism>
<reference evidence="1 2" key="1">
    <citation type="submission" date="2018-06" db="EMBL/GenBank/DDBJ databases">
        <title>Whole Genome Sequence of an efficient microsymbiont, Rhizobium tropici.</title>
        <authorList>
            <person name="Srinivasan R."/>
            <person name="Singh H.V."/>
            <person name="Srivastava R."/>
            <person name="Kumari B."/>
            <person name="Radhakrishna A."/>
        </authorList>
    </citation>
    <scope>NUCLEOTIDE SEQUENCE [LARGE SCALE GENOMIC DNA]</scope>
    <source>
        <strain evidence="1 2">IGFRI Rhizo-19</strain>
    </source>
</reference>
<comment type="caution">
    <text evidence="1">The sequence shown here is derived from an EMBL/GenBank/DDBJ whole genome shotgun (WGS) entry which is preliminary data.</text>
</comment>
<dbReference type="AlphaFoldDB" id="A0A329YF63"/>
<evidence type="ECO:0000313" key="1">
    <source>
        <dbReference type="EMBL" id="RAX41996.1"/>
    </source>
</evidence>
<dbReference type="Proteomes" id="UP000251205">
    <property type="component" value="Unassembled WGS sequence"/>
</dbReference>
<proteinExistence type="predicted"/>
<gene>
    <name evidence="1" type="ORF">DQ393_10470</name>
</gene>
<evidence type="ECO:0000313" key="2">
    <source>
        <dbReference type="Proteomes" id="UP000251205"/>
    </source>
</evidence>
<sequence length="49" mass="5772">MPQSRATFGQRRAIDLSANNKRRLLPRGFAQRFPITSDRVERSKLRIMK</sequence>
<name>A0A329YF63_RHITR</name>
<protein>
    <submittedName>
        <fullName evidence="1">Uncharacterized protein</fullName>
    </submittedName>
</protein>
<accession>A0A329YF63</accession>
<dbReference type="EMBL" id="QMKK01000025">
    <property type="protein sequence ID" value="RAX41996.1"/>
    <property type="molecule type" value="Genomic_DNA"/>
</dbReference>